<dbReference type="Pfam" id="PF14905">
    <property type="entry name" value="OMP_b-brl_3"/>
    <property type="match status" value="1"/>
</dbReference>
<evidence type="ECO:0000256" key="3">
    <source>
        <dbReference type="ARBA" id="ARBA00023237"/>
    </source>
</evidence>
<dbReference type="Gene3D" id="2.60.40.1120">
    <property type="entry name" value="Carboxypeptidase-like, regulatory domain"/>
    <property type="match status" value="1"/>
</dbReference>
<dbReference type="Gene3D" id="2.170.130.10">
    <property type="entry name" value="TonB-dependent receptor, plug domain"/>
    <property type="match status" value="1"/>
</dbReference>
<accession>A0ABT8KUF4</accession>
<dbReference type="SUPFAM" id="SSF56935">
    <property type="entry name" value="Porins"/>
    <property type="match status" value="1"/>
</dbReference>
<dbReference type="Pfam" id="PF07715">
    <property type="entry name" value="Plug"/>
    <property type="match status" value="1"/>
</dbReference>
<dbReference type="Gene3D" id="2.40.170.20">
    <property type="entry name" value="TonB-dependent receptor, beta-barrel domain"/>
    <property type="match status" value="1"/>
</dbReference>
<dbReference type="PANTHER" id="PTHR40980:SF4">
    <property type="entry name" value="TONB-DEPENDENT RECEPTOR-LIKE BETA-BARREL DOMAIN-CONTAINING PROTEIN"/>
    <property type="match status" value="1"/>
</dbReference>
<dbReference type="EMBL" id="JAUJEA010000008">
    <property type="protein sequence ID" value="MDN5203789.1"/>
    <property type="molecule type" value="Genomic_DNA"/>
</dbReference>
<evidence type="ECO:0000313" key="8">
    <source>
        <dbReference type="Proteomes" id="UP001172082"/>
    </source>
</evidence>
<keyword evidence="8" id="KW-1185">Reference proteome</keyword>
<feature type="signal peptide" evidence="4">
    <location>
        <begin position="1"/>
        <end position="19"/>
    </location>
</feature>
<name>A0ABT8KUF4_9BACT</name>
<feature type="domain" description="TonB-dependent receptor plug" evidence="5">
    <location>
        <begin position="133"/>
        <end position="221"/>
    </location>
</feature>
<keyword evidence="2" id="KW-0472">Membrane</keyword>
<evidence type="ECO:0000313" key="7">
    <source>
        <dbReference type="EMBL" id="MDN5203789.1"/>
    </source>
</evidence>
<evidence type="ECO:0000256" key="4">
    <source>
        <dbReference type="SAM" id="SignalP"/>
    </source>
</evidence>
<dbReference type="InterPro" id="IPR041700">
    <property type="entry name" value="OMP_b-brl_3"/>
</dbReference>
<gene>
    <name evidence="7" type="ORF">QQ008_20530</name>
</gene>
<dbReference type="InterPro" id="IPR012910">
    <property type="entry name" value="Plug_dom"/>
</dbReference>
<sequence>MKRLLLLSLLVIVFVPAMAQNNNGTISGKVLETSGSAVSFATMVLLNSDSVMVKADYTRDDGAFSFANIPSGSYRVQLRSIQFEPYISKIFELGSGENLKLPTITAKTAVTQLENVQVTAARPLVEVQPDKTVFNVENSVNATGNDALELLRKAPGVIVDNNDNVILQGKSGVRIYIDGKPTQLRGEDLVAMLRSMRSEDMESIEIITNPSAKYDAEGNAGIINLKLKRDKNLGLNATLTAGYDIGIHDRYNGGINFNYRNKKKNVFGSYNHYDNGGENNVDLEKQLNGFFLDQRSKIIWKNKGNNFRFGSDYFINKKHVLGFVVNGTISERKTTNTSTTPIGSLNTGIVDQILQADNVRNFSTDNFGANINYQFKGEKGTSINVDADYGYYWNTGGTYQPNVYTDPTGEVVELERIFSDDQLTRIDIKTFKVDYERPLGKGKLSAGIKWSDVETQNNFDFFSVEGDVKTRDIDRSSDFNYREKVAAAYATYFTKLSEKVTFSGGVRMEHTDSDGRLESDKVNQNDRVAQTYTDLFPSGGFTYQLNKMNKFALNYSRRIDRPSYQDLNPFEFKLDELTFQQGNPFLSPQYTHSFQLSHTYKYRLNTQLSFSATNNFFAQVVDTTGQKGSLLKQQNIADAKNYGLNISYPFDVNKWWSVYGNFNLFHATYDANIEGVRINLDATTYNIFVQNNFVLPSNFRVELSGWYNSPSIWGGTFLTERMWSMSFGVRKSIWKDRGQIRFQIADIFRTQEWEGRSDYGGLVVNGNGGNDSRRFKFGFTYRIGNQEVKAARKRKTGLEAEKNRIKEN</sequence>
<evidence type="ECO:0000256" key="1">
    <source>
        <dbReference type="ARBA" id="ARBA00004442"/>
    </source>
</evidence>
<comment type="caution">
    <text evidence="7">The sequence shown here is derived from an EMBL/GenBank/DDBJ whole genome shotgun (WGS) entry which is preliminary data.</text>
</comment>
<keyword evidence="3" id="KW-0998">Cell outer membrane</keyword>
<feature type="domain" description="Outer membrane protein beta-barrel" evidence="6">
    <location>
        <begin position="378"/>
        <end position="781"/>
    </location>
</feature>
<organism evidence="7 8">
    <name type="scientific">Splendidivirga corallicola</name>
    <dbReference type="NCBI Taxonomy" id="3051826"/>
    <lineage>
        <taxon>Bacteria</taxon>
        <taxon>Pseudomonadati</taxon>
        <taxon>Bacteroidota</taxon>
        <taxon>Cytophagia</taxon>
        <taxon>Cytophagales</taxon>
        <taxon>Splendidivirgaceae</taxon>
        <taxon>Splendidivirga</taxon>
    </lineage>
</organism>
<evidence type="ECO:0000256" key="2">
    <source>
        <dbReference type="ARBA" id="ARBA00023136"/>
    </source>
</evidence>
<dbReference type="RefSeq" id="WP_346753812.1">
    <property type="nucleotide sequence ID" value="NZ_JAUJEA010000008.1"/>
</dbReference>
<evidence type="ECO:0000259" key="5">
    <source>
        <dbReference type="Pfam" id="PF07715"/>
    </source>
</evidence>
<proteinExistence type="predicted"/>
<evidence type="ECO:0000259" key="6">
    <source>
        <dbReference type="Pfam" id="PF14905"/>
    </source>
</evidence>
<dbReference type="Proteomes" id="UP001172082">
    <property type="component" value="Unassembled WGS sequence"/>
</dbReference>
<reference evidence="7" key="1">
    <citation type="submission" date="2023-06" db="EMBL/GenBank/DDBJ databases">
        <title>Genomic of Parafulvivirga corallium.</title>
        <authorList>
            <person name="Wang G."/>
        </authorList>
    </citation>
    <scope>NUCLEOTIDE SEQUENCE</scope>
    <source>
        <strain evidence="7">BMA10</strain>
    </source>
</reference>
<comment type="subcellular location">
    <subcellularLocation>
        <location evidence="1">Cell outer membrane</location>
    </subcellularLocation>
</comment>
<dbReference type="Pfam" id="PF13620">
    <property type="entry name" value="CarboxypepD_reg"/>
    <property type="match status" value="1"/>
</dbReference>
<dbReference type="PANTHER" id="PTHR40980">
    <property type="entry name" value="PLUG DOMAIN-CONTAINING PROTEIN"/>
    <property type="match status" value="1"/>
</dbReference>
<keyword evidence="4" id="KW-0732">Signal</keyword>
<feature type="chain" id="PRO_5046784010" evidence="4">
    <location>
        <begin position="20"/>
        <end position="808"/>
    </location>
</feature>
<dbReference type="InterPro" id="IPR013784">
    <property type="entry name" value="Carb-bd-like_fold"/>
</dbReference>
<dbReference type="SUPFAM" id="SSF49452">
    <property type="entry name" value="Starch-binding domain-like"/>
    <property type="match status" value="1"/>
</dbReference>
<dbReference type="InterPro" id="IPR037066">
    <property type="entry name" value="Plug_dom_sf"/>
</dbReference>
<dbReference type="InterPro" id="IPR036942">
    <property type="entry name" value="Beta-barrel_TonB_sf"/>
</dbReference>
<keyword evidence="7" id="KW-0675">Receptor</keyword>
<protein>
    <submittedName>
        <fullName evidence="7">TonB-dependent receptor</fullName>
    </submittedName>
</protein>